<feature type="region of interest" description="Disordered" evidence="1">
    <location>
        <begin position="71"/>
        <end position="94"/>
    </location>
</feature>
<dbReference type="GeneID" id="104588434"/>
<gene>
    <name evidence="3" type="primary">LOC104588434</name>
</gene>
<reference evidence="3" key="1">
    <citation type="submission" date="2025-08" db="UniProtKB">
        <authorList>
            <consortium name="RefSeq"/>
        </authorList>
    </citation>
    <scope>IDENTIFICATION</scope>
</reference>
<evidence type="ECO:0000313" key="2">
    <source>
        <dbReference type="Proteomes" id="UP000189703"/>
    </source>
</evidence>
<dbReference type="KEGG" id="nnu:104588434"/>
<dbReference type="PANTHER" id="PTHR35726">
    <property type="entry name" value="GLUTAMIC ACID-RICH PROTEIN-LIKE"/>
    <property type="match status" value="1"/>
</dbReference>
<accession>A0A1U7Z216</accession>
<dbReference type="PANTHER" id="PTHR35726:SF4">
    <property type="entry name" value="GLUTAMIC ACID-RICH PROTEIN-LIKE"/>
    <property type="match status" value="1"/>
</dbReference>
<dbReference type="AlphaFoldDB" id="A0A1U7Z216"/>
<evidence type="ECO:0000256" key="1">
    <source>
        <dbReference type="SAM" id="MobiDB-lite"/>
    </source>
</evidence>
<protein>
    <submittedName>
        <fullName evidence="3">Uncharacterized protein LOC104588434</fullName>
    </submittedName>
</protein>
<organism evidence="2 3">
    <name type="scientific">Nelumbo nucifera</name>
    <name type="common">Sacred lotus</name>
    <dbReference type="NCBI Taxonomy" id="4432"/>
    <lineage>
        <taxon>Eukaryota</taxon>
        <taxon>Viridiplantae</taxon>
        <taxon>Streptophyta</taxon>
        <taxon>Embryophyta</taxon>
        <taxon>Tracheophyta</taxon>
        <taxon>Spermatophyta</taxon>
        <taxon>Magnoliopsida</taxon>
        <taxon>Proteales</taxon>
        <taxon>Nelumbonaceae</taxon>
        <taxon>Nelumbo</taxon>
    </lineage>
</organism>
<proteinExistence type="predicted"/>
<feature type="compositionally biased region" description="Acidic residues" evidence="1">
    <location>
        <begin position="82"/>
        <end position="93"/>
    </location>
</feature>
<dbReference type="Proteomes" id="UP000189703">
    <property type="component" value="Unplaced"/>
</dbReference>
<evidence type="ECO:0000313" key="3">
    <source>
        <dbReference type="RefSeq" id="XP_010244669.1"/>
    </source>
</evidence>
<dbReference type="FunCoup" id="A0A1U7Z216">
    <property type="interactions" value="8"/>
</dbReference>
<dbReference type="eggNOG" id="ENOG502SC3W">
    <property type="taxonomic scope" value="Eukaryota"/>
</dbReference>
<keyword evidence="2" id="KW-1185">Reference proteome</keyword>
<dbReference type="OMA" id="HAYEIGR"/>
<sequence>MEWRQAVDASAFFLVEATGDSDSTHCDPLFAAGLEVLSPPDDDAESCTLDSCNGTGTDCVDNTVCVDELNDFGGEESKDGNGDDDVDEYEDDGFGLSDKIASEAESRMKDKDAKVGVDADGELMNEMEKNRLFWETCLAT</sequence>
<dbReference type="OrthoDB" id="1077311at2759"/>
<name>A0A1U7Z216_NELNU</name>
<dbReference type="RefSeq" id="XP_010244669.1">
    <property type="nucleotide sequence ID" value="XM_010246367.1"/>
</dbReference>